<dbReference type="Pfam" id="PF25869">
    <property type="entry name" value="3HB_CusB"/>
    <property type="match status" value="1"/>
</dbReference>
<dbReference type="PANTHER" id="PTHR30097">
    <property type="entry name" value="CATION EFFLUX SYSTEM PROTEIN CUSB"/>
    <property type="match status" value="1"/>
</dbReference>
<reference evidence="9 10" key="1">
    <citation type="submission" date="2024-05" db="EMBL/GenBank/DDBJ databases">
        <authorList>
            <person name="Duchaud E."/>
        </authorList>
    </citation>
    <scope>NUCLEOTIDE SEQUENCE [LARGE SCALE GENOMIC DNA]</scope>
    <source>
        <strain evidence="9">Ena-SAMPLE-TAB-13-05-2024-13:56:06:370-140308</strain>
    </source>
</reference>
<feature type="domain" description="Heavy metal binding" evidence="4">
    <location>
        <begin position="44"/>
        <end position="70"/>
    </location>
</feature>
<evidence type="ECO:0000259" key="8">
    <source>
        <dbReference type="Pfam" id="PF25975"/>
    </source>
</evidence>
<dbReference type="InterPro" id="IPR021782">
    <property type="entry name" value="DUF3347"/>
</dbReference>
<evidence type="ECO:0000259" key="6">
    <source>
        <dbReference type="Pfam" id="PF25919"/>
    </source>
</evidence>
<dbReference type="Proteomes" id="UP001497527">
    <property type="component" value="Unassembled WGS sequence"/>
</dbReference>
<dbReference type="Pfam" id="PF11827">
    <property type="entry name" value="DUF3347"/>
    <property type="match status" value="1"/>
</dbReference>
<sequence>MKKYIIYLGILLAGLLFGWLLFGGSSEGKTTHNHDETTAANQQWTCSMHPQIMQPEPGDCPICGMDLIPAEAGADGLRPDEFKLSKNAMALANVQTSVVGDSETEGNTIKLSGKIVENEEANAVQVSYFSGRIERLNVNYVGEEVRKGQLLATIYSPELFAAQQELITAASLKESQPALYQAVRRKLKLWKLSEKQINQIENLGKVKENFPVYATVSGTVSEKLVEEGAAIKQGQPLLKIANLNTVWANFDVYENQIDLFNKGQEITITTNAYPNKKFKAKVDFIDPVLNTKTRTVSLRVVLKNSKDTFKPGMFVEGRIEVINHDKKELLSVPTSAVLWTGERSVVYVKTSSDQPVFEMREVKLGNEIGENYEVIKGLKKGDEIVTNGTFTIDAAAQLQGKKSMMNNQNTMDEHAGHSMNEAVERIEVSAKFQNQLKSVFENYIQLKDALVKDDANISSISATTLQSSLNKVDMKLLKDESAHSHWMPLEKEIKSAAKSISSISDIKKQRDHFKHLSTHLTKAVQLFGVNQKIYHQFCPMANNNKGAYWLSLEEKVLNPYFGDAMLRCGEVKETIE</sequence>
<evidence type="ECO:0000259" key="3">
    <source>
        <dbReference type="Pfam" id="PF11827"/>
    </source>
</evidence>
<feature type="domain" description="CusB-like three alpha-helical bundle" evidence="5">
    <location>
        <begin position="158"/>
        <end position="207"/>
    </location>
</feature>
<dbReference type="PANTHER" id="PTHR30097:SF4">
    <property type="entry name" value="SLR6042 PROTEIN"/>
    <property type="match status" value="1"/>
</dbReference>
<proteinExistence type="inferred from homology"/>
<evidence type="ECO:0000259" key="4">
    <source>
        <dbReference type="Pfam" id="PF19335"/>
    </source>
</evidence>
<dbReference type="InterPro" id="IPR058791">
    <property type="entry name" value="3HB_CusB"/>
</dbReference>
<keyword evidence="2" id="KW-0813">Transport</keyword>
<dbReference type="InterPro" id="IPR058792">
    <property type="entry name" value="Beta-barrel_RND_2"/>
</dbReference>
<dbReference type="Gene3D" id="2.40.30.170">
    <property type="match status" value="1"/>
</dbReference>
<dbReference type="InterPro" id="IPR058649">
    <property type="entry name" value="CzcB_C"/>
</dbReference>
<comment type="caution">
    <text evidence="9">The sequence shown here is derived from an EMBL/GenBank/DDBJ whole genome shotgun (WGS) entry which is preliminary data.</text>
</comment>
<dbReference type="InterPro" id="IPR006143">
    <property type="entry name" value="RND_pump_MFP"/>
</dbReference>
<organism evidence="9 10">
    <name type="scientific">Tenacibaculum polynesiense</name>
    <dbReference type="NCBI Taxonomy" id="3137857"/>
    <lineage>
        <taxon>Bacteria</taxon>
        <taxon>Pseudomonadati</taxon>
        <taxon>Bacteroidota</taxon>
        <taxon>Flavobacteriia</taxon>
        <taxon>Flavobacteriales</taxon>
        <taxon>Flavobacteriaceae</taxon>
        <taxon>Tenacibaculum</taxon>
    </lineage>
</organism>
<dbReference type="Pfam" id="PF19335">
    <property type="entry name" value="HMBD"/>
    <property type="match status" value="1"/>
</dbReference>
<keyword evidence="10" id="KW-1185">Reference proteome</keyword>
<evidence type="ECO:0000259" key="5">
    <source>
        <dbReference type="Pfam" id="PF25869"/>
    </source>
</evidence>
<dbReference type="EMBL" id="CAXJIO010000015">
    <property type="protein sequence ID" value="CAL2104124.1"/>
    <property type="molecule type" value="Genomic_DNA"/>
</dbReference>
<accession>A0ABP1F0N5</accession>
<protein>
    <submittedName>
        <fullName evidence="9">Membrane fusion protein, copper/silver efflux system</fullName>
    </submittedName>
</protein>
<dbReference type="Gene3D" id="6.10.140.730">
    <property type="match status" value="1"/>
</dbReference>
<dbReference type="NCBIfam" id="TIGR01730">
    <property type="entry name" value="RND_mfp"/>
    <property type="match status" value="1"/>
</dbReference>
<feature type="domain" description="CusB-like barrel-sandwich hybrid" evidence="6">
    <location>
        <begin position="129"/>
        <end position="241"/>
    </location>
</feature>
<evidence type="ECO:0000313" key="10">
    <source>
        <dbReference type="Proteomes" id="UP001497527"/>
    </source>
</evidence>
<evidence type="ECO:0000256" key="2">
    <source>
        <dbReference type="ARBA" id="ARBA00022448"/>
    </source>
</evidence>
<dbReference type="InterPro" id="IPR045800">
    <property type="entry name" value="HMBD"/>
</dbReference>
<feature type="domain" description="CzcB-like C-terminal circularly permuted SH3-like" evidence="8">
    <location>
        <begin position="331"/>
        <end position="392"/>
    </location>
</feature>
<name>A0ABP1F0N5_9FLAO</name>
<evidence type="ECO:0000256" key="1">
    <source>
        <dbReference type="ARBA" id="ARBA00009477"/>
    </source>
</evidence>
<evidence type="ECO:0000313" key="9">
    <source>
        <dbReference type="EMBL" id="CAL2104124.1"/>
    </source>
</evidence>
<comment type="similarity">
    <text evidence="1">Belongs to the membrane fusion protein (MFP) (TC 8.A.1) family.</text>
</comment>
<dbReference type="Pfam" id="PF25975">
    <property type="entry name" value="CzcB_C"/>
    <property type="match status" value="1"/>
</dbReference>
<dbReference type="InterPro" id="IPR051909">
    <property type="entry name" value="MFP_Cation_Efflux"/>
</dbReference>
<dbReference type="RefSeq" id="WP_348718382.1">
    <property type="nucleotide sequence ID" value="NZ_CAXJIO010000015.1"/>
</dbReference>
<dbReference type="InterPro" id="IPR058790">
    <property type="entry name" value="BSH_CusB"/>
</dbReference>
<feature type="domain" description="CusB-like beta-barrel" evidence="7">
    <location>
        <begin position="245"/>
        <end position="319"/>
    </location>
</feature>
<dbReference type="Pfam" id="PF25919">
    <property type="entry name" value="BSH_CusB"/>
    <property type="match status" value="1"/>
</dbReference>
<gene>
    <name evidence="9" type="ORF">T190423A01A_60061</name>
</gene>
<evidence type="ECO:0000259" key="7">
    <source>
        <dbReference type="Pfam" id="PF25954"/>
    </source>
</evidence>
<dbReference type="Pfam" id="PF25954">
    <property type="entry name" value="Beta-barrel_RND_2"/>
    <property type="match status" value="1"/>
</dbReference>
<feature type="domain" description="DUF3347" evidence="3">
    <location>
        <begin position="439"/>
        <end position="532"/>
    </location>
</feature>
<dbReference type="SUPFAM" id="SSF111369">
    <property type="entry name" value="HlyD-like secretion proteins"/>
    <property type="match status" value="1"/>
</dbReference>
<dbReference type="Gene3D" id="2.40.420.20">
    <property type="match status" value="1"/>
</dbReference>